<reference evidence="2 3" key="1">
    <citation type="submission" date="2023-09" db="EMBL/GenBank/DDBJ databases">
        <title>Demequina sp. a novel bacteria isolated from Capsicum annuum.</title>
        <authorList>
            <person name="Humaira Z."/>
            <person name="Lee J."/>
            <person name="Cho D."/>
        </authorList>
    </citation>
    <scope>NUCLEOTIDE SEQUENCE [LARGE SCALE GENOMIC DNA]</scope>
    <source>
        <strain evidence="2 3">OYTSA14</strain>
    </source>
</reference>
<keyword evidence="3" id="KW-1185">Reference proteome</keyword>
<proteinExistence type="predicted"/>
<accession>A0AA96FAB5</accession>
<evidence type="ECO:0000256" key="1">
    <source>
        <dbReference type="SAM" id="Coils"/>
    </source>
</evidence>
<dbReference type="EMBL" id="CP134879">
    <property type="protein sequence ID" value="WNM25645.1"/>
    <property type="molecule type" value="Genomic_DNA"/>
</dbReference>
<evidence type="ECO:0000313" key="3">
    <source>
        <dbReference type="Proteomes" id="UP001304125"/>
    </source>
</evidence>
<dbReference type="RefSeq" id="WP_313500916.1">
    <property type="nucleotide sequence ID" value="NZ_CP134879.1"/>
</dbReference>
<gene>
    <name evidence="2" type="ORF">RN606_05710</name>
</gene>
<dbReference type="AlphaFoldDB" id="A0AA96FAB5"/>
<protein>
    <submittedName>
        <fullName evidence="2">Uncharacterized protein</fullName>
    </submittedName>
</protein>
<evidence type="ECO:0000313" key="2">
    <source>
        <dbReference type="EMBL" id="WNM25645.1"/>
    </source>
</evidence>
<feature type="coiled-coil region" evidence="1">
    <location>
        <begin position="2"/>
        <end position="47"/>
    </location>
</feature>
<name>A0AA96FAB5_9MICO</name>
<sequence length="160" mass="18149">MAANTTKTDQQLESEIDRLMARQQEIAAEQERRQQQALKARSEAQDAWRQKLYDQWPALEEQLEDEARDHYLKAQAVVVAGDLIAAWQEWIEYKRTHYTRVQVRVQGLSAAHALGLVPHVASELRADRGDFVTFLTSTEHAAVEAVLDDRVSGLIGTLPD</sequence>
<dbReference type="Proteomes" id="UP001304125">
    <property type="component" value="Chromosome"/>
</dbReference>
<organism evidence="2 3">
    <name type="scientific">Demequina capsici</name>
    <dbReference type="NCBI Taxonomy" id="3075620"/>
    <lineage>
        <taxon>Bacteria</taxon>
        <taxon>Bacillati</taxon>
        <taxon>Actinomycetota</taxon>
        <taxon>Actinomycetes</taxon>
        <taxon>Micrococcales</taxon>
        <taxon>Demequinaceae</taxon>
        <taxon>Demequina</taxon>
    </lineage>
</organism>
<keyword evidence="1" id="KW-0175">Coiled coil</keyword>